<sequence>VEAIARTGSGKTAAYALPLIQRLTDNPVPRLAATPRVLVLVPTRELAGQVAAVFRDFGRQGGIRARLAIGGTPLDHQVAAMEDGVDVVIGTPGRVMDLLAQKALHLGAVAAMVLDEADRMLEEGFLDAMAEILPALPAHRQMLLFSATMPPAVAELAARCLHRPQRIVLDAAGETPRQIRQRILFAEPADKPSCAARIAQDGRFRRILFFTRTRQGADRLAGQLRQAGLRAEPLHGDLVQTRRTRTLRSFASGATPCLVATDVAARGIDIAEIDLVVNVDMPETPEAYIHRIGRTGRAGRRGMAITFCGADERAMLRAIEKHLGQRLRVVTADAPLG</sequence>
<dbReference type="AlphaFoldDB" id="A0A850PAG8"/>
<dbReference type="RefSeq" id="WP_176612532.1">
    <property type="nucleotide sequence ID" value="NZ_JABXXR010000010.1"/>
</dbReference>
<dbReference type="InterPro" id="IPR001650">
    <property type="entry name" value="Helicase_C-like"/>
</dbReference>
<organism evidence="9 10">
    <name type="scientific">Ameyamaea chiangmaiensis</name>
    <dbReference type="NCBI Taxonomy" id="442969"/>
    <lineage>
        <taxon>Bacteria</taxon>
        <taxon>Pseudomonadati</taxon>
        <taxon>Pseudomonadota</taxon>
        <taxon>Alphaproteobacteria</taxon>
        <taxon>Acetobacterales</taxon>
        <taxon>Acetobacteraceae</taxon>
        <taxon>Ameyamaea</taxon>
    </lineage>
</organism>
<feature type="domain" description="Helicase C-terminal" evidence="8">
    <location>
        <begin position="178"/>
        <end position="337"/>
    </location>
</feature>
<dbReference type="PROSITE" id="PS00039">
    <property type="entry name" value="DEAD_ATP_HELICASE"/>
    <property type="match status" value="1"/>
</dbReference>
<dbReference type="EMBL" id="JABXXR010000010">
    <property type="protein sequence ID" value="NVN39530.1"/>
    <property type="molecule type" value="Genomic_DNA"/>
</dbReference>
<evidence type="ECO:0000256" key="1">
    <source>
        <dbReference type="ARBA" id="ARBA00022741"/>
    </source>
</evidence>
<dbReference type="CDD" id="cd00268">
    <property type="entry name" value="DEADc"/>
    <property type="match status" value="1"/>
</dbReference>
<dbReference type="PANTHER" id="PTHR47959:SF1">
    <property type="entry name" value="ATP-DEPENDENT RNA HELICASE DBPA"/>
    <property type="match status" value="1"/>
</dbReference>
<dbReference type="InterPro" id="IPR027417">
    <property type="entry name" value="P-loop_NTPase"/>
</dbReference>
<dbReference type="SMART" id="SM00490">
    <property type="entry name" value="HELICc"/>
    <property type="match status" value="1"/>
</dbReference>
<evidence type="ECO:0000313" key="9">
    <source>
        <dbReference type="EMBL" id="NVN39530.1"/>
    </source>
</evidence>
<dbReference type="PANTHER" id="PTHR47959">
    <property type="entry name" value="ATP-DEPENDENT RNA HELICASE RHLE-RELATED"/>
    <property type="match status" value="1"/>
</dbReference>
<dbReference type="Proteomes" id="UP000585665">
    <property type="component" value="Unassembled WGS sequence"/>
</dbReference>
<dbReference type="SMART" id="SM00487">
    <property type="entry name" value="DEXDc"/>
    <property type="match status" value="1"/>
</dbReference>
<dbReference type="InterPro" id="IPR011545">
    <property type="entry name" value="DEAD/DEAH_box_helicase_dom"/>
</dbReference>
<dbReference type="PROSITE" id="PS51194">
    <property type="entry name" value="HELICASE_CTER"/>
    <property type="match status" value="1"/>
</dbReference>
<dbReference type="InterPro" id="IPR000629">
    <property type="entry name" value="RNA-helicase_DEAD-box_CS"/>
</dbReference>
<proteinExistence type="inferred from homology"/>
<evidence type="ECO:0000259" key="7">
    <source>
        <dbReference type="PROSITE" id="PS51192"/>
    </source>
</evidence>
<keyword evidence="1 6" id="KW-0547">Nucleotide-binding</keyword>
<dbReference type="CDD" id="cd18787">
    <property type="entry name" value="SF2_C_DEAD"/>
    <property type="match status" value="1"/>
</dbReference>
<keyword evidence="4 6" id="KW-0067">ATP-binding</keyword>
<evidence type="ECO:0000256" key="5">
    <source>
        <dbReference type="ARBA" id="ARBA00038437"/>
    </source>
</evidence>
<dbReference type="SUPFAM" id="SSF52540">
    <property type="entry name" value="P-loop containing nucleoside triphosphate hydrolases"/>
    <property type="match status" value="1"/>
</dbReference>
<protein>
    <submittedName>
        <fullName evidence="9">DEAD/DEAH box helicase</fullName>
    </submittedName>
</protein>
<evidence type="ECO:0000259" key="8">
    <source>
        <dbReference type="PROSITE" id="PS51194"/>
    </source>
</evidence>
<feature type="non-terminal residue" evidence="9">
    <location>
        <position position="1"/>
    </location>
</feature>
<dbReference type="Pfam" id="PF00270">
    <property type="entry name" value="DEAD"/>
    <property type="match status" value="1"/>
</dbReference>
<dbReference type="Pfam" id="PF00271">
    <property type="entry name" value="Helicase_C"/>
    <property type="match status" value="1"/>
</dbReference>
<evidence type="ECO:0000313" key="10">
    <source>
        <dbReference type="Proteomes" id="UP000585665"/>
    </source>
</evidence>
<keyword evidence="3 6" id="KW-0347">Helicase</keyword>
<evidence type="ECO:0000256" key="4">
    <source>
        <dbReference type="ARBA" id="ARBA00022840"/>
    </source>
</evidence>
<dbReference type="PROSITE" id="PS51192">
    <property type="entry name" value="HELICASE_ATP_BIND_1"/>
    <property type="match status" value="1"/>
</dbReference>
<dbReference type="GO" id="GO:0003676">
    <property type="term" value="F:nucleic acid binding"/>
    <property type="evidence" value="ECO:0007669"/>
    <property type="project" value="InterPro"/>
</dbReference>
<comment type="similarity">
    <text evidence="5 6">Belongs to the DEAD box helicase family.</text>
</comment>
<dbReference type="GO" id="GO:0005524">
    <property type="term" value="F:ATP binding"/>
    <property type="evidence" value="ECO:0007669"/>
    <property type="project" value="UniProtKB-KW"/>
</dbReference>
<evidence type="ECO:0000256" key="3">
    <source>
        <dbReference type="ARBA" id="ARBA00022806"/>
    </source>
</evidence>
<comment type="caution">
    <text evidence="9">The sequence shown here is derived from an EMBL/GenBank/DDBJ whole genome shotgun (WGS) entry which is preliminary data.</text>
</comment>
<accession>A0A850PAG8</accession>
<dbReference type="GO" id="GO:0005829">
    <property type="term" value="C:cytosol"/>
    <property type="evidence" value="ECO:0007669"/>
    <property type="project" value="TreeGrafter"/>
</dbReference>
<dbReference type="Gene3D" id="3.40.50.300">
    <property type="entry name" value="P-loop containing nucleotide triphosphate hydrolases"/>
    <property type="match status" value="2"/>
</dbReference>
<evidence type="ECO:0000256" key="2">
    <source>
        <dbReference type="ARBA" id="ARBA00022801"/>
    </source>
</evidence>
<dbReference type="InterPro" id="IPR014001">
    <property type="entry name" value="Helicase_ATP-bd"/>
</dbReference>
<name>A0A850PAG8_9PROT</name>
<gene>
    <name evidence="9" type="ORF">HUK82_02965</name>
</gene>
<dbReference type="GO" id="GO:0003724">
    <property type="term" value="F:RNA helicase activity"/>
    <property type="evidence" value="ECO:0007669"/>
    <property type="project" value="UniProtKB-ARBA"/>
</dbReference>
<feature type="domain" description="Helicase ATP-binding" evidence="7">
    <location>
        <begin position="1"/>
        <end position="167"/>
    </location>
</feature>
<keyword evidence="2 6" id="KW-0378">Hydrolase</keyword>
<dbReference type="GO" id="GO:0016787">
    <property type="term" value="F:hydrolase activity"/>
    <property type="evidence" value="ECO:0007669"/>
    <property type="project" value="UniProtKB-KW"/>
</dbReference>
<dbReference type="InterPro" id="IPR050079">
    <property type="entry name" value="DEAD_box_RNA_helicase"/>
</dbReference>
<keyword evidence="10" id="KW-1185">Reference proteome</keyword>
<reference evidence="9 10" key="1">
    <citation type="submission" date="2020-06" db="EMBL/GenBank/DDBJ databases">
        <title>Description of novel acetic acid bacteria.</title>
        <authorList>
            <person name="Sombolestani A."/>
        </authorList>
    </citation>
    <scope>NUCLEOTIDE SEQUENCE [LARGE SCALE GENOMIC DNA]</scope>
    <source>
        <strain evidence="9 10">LMG 27010</strain>
    </source>
</reference>
<evidence type="ECO:0000256" key="6">
    <source>
        <dbReference type="RuleBase" id="RU000492"/>
    </source>
</evidence>
<dbReference type="InterPro" id="IPR044742">
    <property type="entry name" value="DEAD/DEAH_RhlB"/>
</dbReference>